<protein>
    <submittedName>
        <fullName evidence="1">Uncharacterized protein</fullName>
    </submittedName>
</protein>
<reference evidence="1 2" key="1">
    <citation type="submission" date="2018-04" db="EMBL/GenBank/DDBJ databases">
        <title>Genomic Encyclopedia of Archaeal and Bacterial Type Strains, Phase II (KMG-II): from individual species to whole genera.</title>
        <authorList>
            <person name="Goeker M."/>
        </authorList>
    </citation>
    <scope>NUCLEOTIDE SEQUENCE [LARGE SCALE GENOMIC DNA]</scope>
    <source>
        <strain evidence="1 2">DSM 26809</strain>
    </source>
</reference>
<comment type="caution">
    <text evidence="1">The sequence shown here is derived from an EMBL/GenBank/DDBJ whole genome shotgun (WGS) entry which is preliminary data.</text>
</comment>
<keyword evidence="2" id="KW-1185">Reference proteome</keyword>
<dbReference type="Proteomes" id="UP000244168">
    <property type="component" value="Unassembled WGS sequence"/>
</dbReference>
<sequence length="165" mass="18665">MKNKITAILLLMCLGCRYSNKNITTSALQEDSFKKIYNKDTLKTDQNLALRVKKSDAVNLDYGKLTCDSLMILLIKSSSIDKRALKYRVGIDSIKSKIVYLSFSFIDHDNGSTRNGYFLQVDLNKKLMTGGPEEVSSLTFDSKIMNYLIDKKCYNSDADYVTAPQ</sequence>
<proteinExistence type="predicted"/>
<organism evidence="1 2">
    <name type="scientific">Mucilaginibacter yixingensis</name>
    <dbReference type="NCBI Taxonomy" id="1295612"/>
    <lineage>
        <taxon>Bacteria</taxon>
        <taxon>Pseudomonadati</taxon>
        <taxon>Bacteroidota</taxon>
        <taxon>Sphingobacteriia</taxon>
        <taxon>Sphingobacteriales</taxon>
        <taxon>Sphingobacteriaceae</taxon>
        <taxon>Mucilaginibacter</taxon>
    </lineage>
</organism>
<name>A0A2T5JDA5_9SPHI</name>
<evidence type="ECO:0000313" key="2">
    <source>
        <dbReference type="Proteomes" id="UP000244168"/>
    </source>
</evidence>
<dbReference type="OrthoDB" id="9935660at2"/>
<gene>
    <name evidence="1" type="ORF">C8P68_102569</name>
</gene>
<dbReference type="AlphaFoldDB" id="A0A2T5JDA5"/>
<accession>A0A2T5JDA5</accession>
<dbReference type="RefSeq" id="WP_107827655.1">
    <property type="nucleotide sequence ID" value="NZ_CP160205.1"/>
</dbReference>
<dbReference type="EMBL" id="QAOQ01000002">
    <property type="protein sequence ID" value="PTQ99739.1"/>
    <property type="molecule type" value="Genomic_DNA"/>
</dbReference>
<evidence type="ECO:0000313" key="1">
    <source>
        <dbReference type="EMBL" id="PTQ99739.1"/>
    </source>
</evidence>